<evidence type="ECO:0000313" key="2">
    <source>
        <dbReference type="EMBL" id="REF35757.1"/>
    </source>
</evidence>
<dbReference type="Proteomes" id="UP000256485">
    <property type="component" value="Unassembled WGS sequence"/>
</dbReference>
<dbReference type="PANTHER" id="PTHR13887:SF41">
    <property type="entry name" value="THIOREDOXIN SUPERFAMILY PROTEIN"/>
    <property type="match status" value="1"/>
</dbReference>
<dbReference type="GO" id="GO:0016853">
    <property type="term" value="F:isomerase activity"/>
    <property type="evidence" value="ECO:0007669"/>
    <property type="project" value="UniProtKB-KW"/>
</dbReference>
<keyword evidence="2" id="KW-0413">Isomerase</keyword>
<dbReference type="AlphaFoldDB" id="A0A3D9V2K0"/>
<dbReference type="OrthoDB" id="9799122at2"/>
<reference evidence="2 3" key="1">
    <citation type="submission" date="2018-08" db="EMBL/GenBank/DDBJ databases">
        <title>Sequencing the genomes of 1000 actinobacteria strains.</title>
        <authorList>
            <person name="Klenk H.-P."/>
        </authorList>
    </citation>
    <scope>NUCLEOTIDE SEQUENCE [LARGE SCALE GENOMIC DNA]</scope>
    <source>
        <strain evidence="2 3">DSM 22891</strain>
    </source>
</reference>
<dbReference type="InterPro" id="IPR001853">
    <property type="entry name" value="DSBA-like_thioredoxin_dom"/>
</dbReference>
<dbReference type="EMBL" id="QTUC01000001">
    <property type="protein sequence ID" value="REF35757.1"/>
    <property type="molecule type" value="Genomic_DNA"/>
</dbReference>
<comment type="caution">
    <text evidence="2">The sequence shown here is derived from an EMBL/GenBank/DDBJ whole genome shotgun (WGS) entry which is preliminary data.</text>
</comment>
<name>A0A3D9V2K0_THECX</name>
<dbReference type="Pfam" id="PF01323">
    <property type="entry name" value="DSBA"/>
    <property type="match status" value="1"/>
</dbReference>
<dbReference type="GO" id="GO:0016491">
    <property type="term" value="F:oxidoreductase activity"/>
    <property type="evidence" value="ECO:0007669"/>
    <property type="project" value="InterPro"/>
</dbReference>
<proteinExistence type="predicted"/>
<dbReference type="InterPro" id="IPR036249">
    <property type="entry name" value="Thioredoxin-like_sf"/>
</dbReference>
<gene>
    <name evidence="2" type="ORF">DFJ64_1147</name>
</gene>
<dbReference type="PANTHER" id="PTHR13887">
    <property type="entry name" value="GLUTATHIONE S-TRANSFERASE KAPPA"/>
    <property type="match status" value="1"/>
</dbReference>
<accession>A0A3D9V2K0</accession>
<feature type="domain" description="DSBA-like thioredoxin" evidence="1">
    <location>
        <begin position="11"/>
        <end position="211"/>
    </location>
</feature>
<sequence length="221" mass="23746">MTQPVPAANGRVDVYFDVICPWCYIGHRRVRTALAAMPDDRRPLVVWRAFELGPDLGRVPGTTAAEQMAAESWWGPDATARIAHIRGVGAAEGLRLNLHLARPVNSFDAHRLVKLAAARGRVDHVLEAVMRGYHTDGLNIADHAVLERIGAASGLDRDDIRAMLNGDTFAVDVRADERLAQRMGVVSVPSLVVGGRPPVSGVLAADALRRILSTATSVSAP</sequence>
<protein>
    <submittedName>
        <fullName evidence="2">Putative DsbA family dithiol-disulfide isomerase</fullName>
    </submittedName>
</protein>
<keyword evidence="3" id="KW-1185">Reference proteome</keyword>
<dbReference type="CDD" id="cd03024">
    <property type="entry name" value="DsbA_FrnE"/>
    <property type="match status" value="1"/>
</dbReference>
<dbReference type="Gene3D" id="3.40.30.10">
    <property type="entry name" value="Glutaredoxin"/>
    <property type="match status" value="1"/>
</dbReference>
<organism evidence="2 3">
    <name type="scientific">Thermasporomyces composti</name>
    <dbReference type="NCBI Taxonomy" id="696763"/>
    <lineage>
        <taxon>Bacteria</taxon>
        <taxon>Bacillati</taxon>
        <taxon>Actinomycetota</taxon>
        <taxon>Actinomycetes</taxon>
        <taxon>Propionibacteriales</taxon>
        <taxon>Nocardioidaceae</taxon>
        <taxon>Thermasporomyces</taxon>
    </lineage>
</organism>
<dbReference type="SUPFAM" id="SSF52833">
    <property type="entry name" value="Thioredoxin-like"/>
    <property type="match status" value="1"/>
</dbReference>
<evidence type="ECO:0000259" key="1">
    <source>
        <dbReference type="Pfam" id="PF01323"/>
    </source>
</evidence>
<dbReference type="RefSeq" id="WP_115849496.1">
    <property type="nucleotide sequence ID" value="NZ_QTUC01000001.1"/>
</dbReference>
<evidence type="ECO:0000313" key="3">
    <source>
        <dbReference type="Proteomes" id="UP000256485"/>
    </source>
</evidence>